<organism evidence="2 3">
    <name type="scientific">Paenibacillus aestuarii</name>
    <dbReference type="NCBI Taxonomy" id="516965"/>
    <lineage>
        <taxon>Bacteria</taxon>
        <taxon>Bacillati</taxon>
        <taxon>Bacillota</taxon>
        <taxon>Bacilli</taxon>
        <taxon>Bacillales</taxon>
        <taxon>Paenibacillaceae</taxon>
        <taxon>Paenibacillus</taxon>
    </lineage>
</organism>
<name>A0ABW0KBA1_9BACL</name>
<comment type="caution">
    <text evidence="2">The sequence shown here is derived from an EMBL/GenBank/DDBJ whole genome shotgun (WGS) entry which is preliminary data.</text>
</comment>
<dbReference type="CDD" id="cd00838">
    <property type="entry name" value="MPP_superfamily"/>
    <property type="match status" value="1"/>
</dbReference>
<gene>
    <name evidence="2" type="ORF">ACFPOG_20585</name>
</gene>
<dbReference type="SUPFAM" id="SSF56300">
    <property type="entry name" value="Metallo-dependent phosphatases"/>
    <property type="match status" value="1"/>
</dbReference>
<reference evidence="3" key="1">
    <citation type="journal article" date="2019" name="Int. J. Syst. Evol. Microbiol.">
        <title>The Global Catalogue of Microorganisms (GCM) 10K type strain sequencing project: providing services to taxonomists for standard genome sequencing and annotation.</title>
        <authorList>
            <consortium name="The Broad Institute Genomics Platform"/>
            <consortium name="The Broad Institute Genome Sequencing Center for Infectious Disease"/>
            <person name="Wu L."/>
            <person name="Ma J."/>
        </authorList>
    </citation>
    <scope>NUCLEOTIDE SEQUENCE [LARGE SCALE GENOMIC DNA]</scope>
    <source>
        <strain evidence="3">KACC 11904</strain>
    </source>
</reference>
<sequence>MGFMDVLGNIAKRSKLATALFWAEITHNVPRINELKMSEGDPDWLKVITNYYDYFLNRRLTIPYVRYNSLDDFVIPIGTNKLKIGFIADWGTGQEDAAWLLAEVMKHSPDLLIHLGDIYYSGTKEEAKTNFLDLIQKYVDQKKTRVFTLSGNHDMY</sequence>
<dbReference type="RefSeq" id="WP_377525716.1">
    <property type="nucleotide sequence ID" value="NZ_JBHSMJ010000027.1"/>
</dbReference>
<proteinExistence type="predicted"/>
<dbReference type="Pfam" id="PF00149">
    <property type="entry name" value="Metallophos"/>
    <property type="match status" value="1"/>
</dbReference>
<feature type="non-terminal residue" evidence="2">
    <location>
        <position position="156"/>
    </location>
</feature>
<keyword evidence="3" id="KW-1185">Reference proteome</keyword>
<dbReference type="Gene3D" id="3.60.21.10">
    <property type="match status" value="1"/>
</dbReference>
<dbReference type="EMBL" id="JBHSMJ010000027">
    <property type="protein sequence ID" value="MFC5450654.1"/>
    <property type="molecule type" value="Genomic_DNA"/>
</dbReference>
<evidence type="ECO:0000313" key="2">
    <source>
        <dbReference type="EMBL" id="MFC5450654.1"/>
    </source>
</evidence>
<dbReference type="Proteomes" id="UP001596044">
    <property type="component" value="Unassembled WGS sequence"/>
</dbReference>
<evidence type="ECO:0000313" key="3">
    <source>
        <dbReference type="Proteomes" id="UP001596044"/>
    </source>
</evidence>
<dbReference type="InterPro" id="IPR029052">
    <property type="entry name" value="Metallo-depent_PP-like"/>
</dbReference>
<dbReference type="InterPro" id="IPR004843">
    <property type="entry name" value="Calcineurin-like_PHP"/>
</dbReference>
<feature type="domain" description="Calcineurin-like phosphoesterase" evidence="1">
    <location>
        <begin position="82"/>
        <end position="154"/>
    </location>
</feature>
<protein>
    <submittedName>
        <fullName evidence="2">Metallophosphoesterase</fullName>
    </submittedName>
</protein>
<evidence type="ECO:0000259" key="1">
    <source>
        <dbReference type="Pfam" id="PF00149"/>
    </source>
</evidence>
<accession>A0ABW0KBA1</accession>